<dbReference type="InterPro" id="IPR011004">
    <property type="entry name" value="Trimer_LpxA-like_sf"/>
</dbReference>
<keyword evidence="1" id="KW-0808">Transferase</keyword>
<reference evidence="3" key="1">
    <citation type="submission" date="2020-02" db="EMBL/GenBank/DDBJ databases">
        <authorList>
            <person name="Meier V. D."/>
        </authorList>
    </citation>
    <scope>NUCLEOTIDE SEQUENCE</scope>
    <source>
        <strain evidence="3">AVDCRST_MAG22</strain>
    </source>
</reference>
<dbReference type="PANTHER" id="PTHR13061">
    <property type="entry name" value="DYNACTIN SUBUNIT P25"/>
    <property type="match status" value="1"/>
</dbReference>
<dbReference type="EC" id="4.2.1.1" evidence="3"/>
<dbReference type="CDD" id="cd04645">
    <property type="entry name" value="LbH_gamma_CA_like"/>
    <property type="match status" value="1"/>
</dbReference>
<dbReference type="InterPro" id="IPR001451">
    <property type="entry name" value="Hexapep"/>
</dbReference>
<accession>A0A6J4NGQ9</accession>
<evidence type="ECO:0000256" key="1">
    <source>
        <dbReference type="ARBA" id="ARBA00022679"/>
    </source>
</evidence>
<keyword evidence="3" id="KW-0456">Lyase</keyword>
<dbReference type="PANTHER" id="PTHR13061:SF29">
    <property type="entry name" value="GAMMA CARBONIC ANHYDRASE-LIKE 1, MITOCHONDRIAL-RELATED"/>
    <property type="match status" value="1"/>
</dbReference>
<dbReference type="GO" id="GO:0004089">
    <property type="term" value="F:carbonate dehydratase activity"/>
    <property type="evidence" value="ECO:0007669"/>
    <property type="project" value="UniProtKB-EC"/>
</dbReference>
<name>A0A6J4NGQ9_9ACTN</name>
<dbReference type="PROSITE" id="PS00101">
    <property type="entry name" value="HEXAPEP_TRANSFERASES"/>
    <property type="match status" value="1"/>
</dbReference>
<dbReference type="InterPro" id="IPR018357">
    <property type="entry name" value="Hexapep_transf_CS"/>
</dbReference>
<keyword evidence="2" id="KW-0677">Repeat</keyword>
<dbReference type="AlphaFoldDB" id="A0A6J4NGQ9"/>
<protein>
    <submittedName>
        <fullName evidence="3">Carbonic anhydrase, gamma class</fullName>
        <ecNumber evidence="3">4.2.1.1</ecNumber>
    </submittedName>
</protein>
<dbReference type="Pfam" id="PF00132">
    <property type="entry name" value="Hexapep"/>
    <property type="match status" value="1"/>
</dbReference>
<dbReference type="InterPro" id="IPR050484">
    <property type="entry name" value="Transf_Hexapept/Carb_Anhydrase"/>
</dbReference>
<dbReference type="GO" id="GO:0016740">
    <property type="term" value="F:transferase activity"/>
    <property type="evidence" value="ECO:0007669"/>
    <property type="project" value="UniProtKB-KW"/>
</dbReference>
<dbReference type="InterPro" id="IPR047324">
    <property type="entry name" value="LbH_gamma_CA-like"/>
</dbReference>
<dbReference type="Gene3D" id="2.160.10.10">
    <property type="entry name" value="Hexapeptide repeat proteins"/>
    <property type="match status" value="1"/>
</dbReference>
<dbReference type="SUPFAM" id="SSF51161">
    <property type="entry name" value="Trimeric LpxA-like enzymes"/>
    <property type="match status" value="1"/>
</dbReference>
<evidence type="ECO:0000313" key="3">
    <source>
        <dbReference type="EMBL" id="CAA9387327.1"/>
    </source>
</evidence>
<organism evidence="3">
    <name type="scientific">uncultured Rubrobacteraceae bacterium</name>
    <dbReference type="NCBI Taxonomy" id="349277"/>
    <lineage>
        <taxon>Bacteria</taxon>
        <taxon>Bacillati</taxon>
        <taxon>Actinomycetota</taxon>
        <taxon>Rubrobacteria</taxon>
        <taxon>Rubrobacterales</taxon>
        <taxon>Rubrobacteraceae</taxon>
        <taxon>environmental samples</taxon>
    </lineage>
</organism>
<gene>
    <name evidence="3" type="ORF">AVDCRST_MAG22-346</name>
</gene>
<proteinExistence type="predicted"/>
<evidence type="ECO:0000256" key="2">
    <source>
        <dbReference type="ARBA" id="ARBA00022737"/>
    </source>
</evidence>
<sequence length="182" mass="18977">MQEPFFGALDGHRPRIAGDAFVAPATVVVGRVSIGTRSSVWYGSVLRGDDEEIVIGEDSNVQDLSVLHADPGYPVVIRDRVTVGHRAIVHGATVESDVLIGMGAILLNGARIGSGSVVAAGAVVTPGVEIPENSLVAGIPAKVIRPVRESDTAMIGHAFESYVRKSDVHRGLEPLSPGEVIG</sequence>
<dbReference type="EMBL" id="CADCUV010000019">
    <property type="protein sequence ID" value="CAA9387327.1"/>
    <property type="molecule type" value="Genomic_DNA"/>
</dbReference>